<accession>A0A2T2N071</accession>
<gene>
    <name evidence="3" type="ORF">BS50DRAFT_509706</name>
</gene>
<dbReference type="Pfam" id="PF03221">
    <property type="entry name" value="HTH_Tnp_Tc5"/>
    <property type="match status" value="1"/>
</dbReference>
<sequence>LAEIASLGPEEEICYAKIAREYGVERSTLSRQHRAISQSATTKNINQRKFTPQQEKELVKYVKGLDARHISPTRDMIANFALPIAKQPVSES</sequence>
<keyword evidence="4" id="KW-1185">Reference proteome</keyword>
<evidence type="ECO:0000313" key="3">
    <source>
        <dbReference type="EMBL" id="PSN58843.1"/>
    </source>
</evidence>
<dbReference type="AlphaFoldDB" id="A0A2T2N071"/>
<feature type="non-terminal residue" evidence="3">
    <location>
        <position position="1"/>
    </location>
</feature>
<keyword evidence="1" id="KW-0238">DNA-binding</keyword>
<reference evidence="3 4" key="1">
    <citation type="journal article" date="2018" name="Front. Microbiol.">
        <title>Genome-Wide Analysis of Corynespora cassiicola Leaf Fall Disease Putative Effectors.</title>
        <authorList>
            <person name="Lopez D."/>
            <person name="Ribeiro S."/>
            <person name="Label P."/>
            <person name="Fumanal B."/>
            <person name="Venisse J.S."/>
            <person name="Kohler A."/>
            <person name="de Oliveira R.R."/>
            <person name="Labutti K."/>
            <person name="Lipzen A."/>
            <person name="Lail K."/>
            <person name="Bauer D."/>
            <person name="Ohm R.A."/>
            <person name="Barry K.W."/>
            <person name="Spatafora J."/>
            <person name="Grigoriev I.V."/>
            <person name="Martin F.M."/>
            <person name="Pujade-Renaud V."/>
        </authorList>
    </citation>
    <scope>NUCLEOTIDE SEQUENCE [LARGE SCALE GENOMIC DNA]</scope>
    <source>
        <strain evidence="3 4">Philippines</strain>
    </source>
</reference>
<dbReference type="EMBL" id="KZ678190">
    <property type="protein sequence ID" value="PSN58843.1"/>
    <property type="molecule type" value="Genomic_DNA"/>
</dbReference>
<evidence type="ECO:0000259" key="2">
    <source>
        <dbReference type="Pfam" id="PF03221"/>
    </source>
</evidence>
<evidence type="ECO:0000256" key="1">
    <source>
        <dbReference type="ARBA" id="ARBA00023125"/>
    </source>
</evidence>
<evidence type="ECO:0000313" key="4">
    <source>
        <dbReference type="Proteomes" id="UP000240883"/>
    </source>
</evidence>
<organism evidence="3 4">
    <name type="scientific">Corynespora cassiicola Philippines</name>
    <dbReference type="NCBI Taxonomy" id="1448308"/>
    <lineage>
        <taxon>Eukaryota</taxon>
        <taxon>Fungi</taxon>
        <taxon>Dikarya</taxon>
        <taxon>Ascomycota</taxon>
        <taxon>Pezizomycotina</taxon>
        <taxon>Dothideomycetes</taxon>
        <taxon>Pleosporomycetidae</taxon>
        <taxon>Pleosporales</taxon>
        <taxon>Corynesporascaceae</taxon>
        <taxon>Corynespora</taxon>
    </lineage>
</organism>
<name>A0A2T2N071_CORCC</name>
<protein>
    <recommendedName>
        <fullName evidence="2">HTH CENPB-type domain-containing protein</fullName>
    </recommendedName>
</protein>
<feature type="domain" description="HTH CENPB-type" evidence="2">
    <location>
        <begin position="51"/>
        <end position="89"/>
    </location>
</feature>
<dbReference type="InterPro" id="IPR006600">
    <property type="entry name" value="HTH_CenpB_DNA-bd_dom"/>
</dbReference>
<proteinExistence type="predicted"/>
<dbReference type="OrthoDB" id="3942738at2759"/>
<dbReference type="GO" id="GO:0003677">
    <property type="term" value="F:DNA binding"/>
    <property type="evidence" value="ECO:0007669"/>
    <property type="project" value="UniProtKB-KW"/>
</dbReference>
<dbReference type="Proteomes" id="UP000240883">
    <property type="component" value="Unassembled WGS sequence"/>
</dbReference>